<dbReference type="Proteomes" id="UP001501490">
    <property type="component" value="Unassembled WGS sequence"/>
</dbReference>
<evidence type="ECO:0000256" key="3">
    <source>
        <dbReference type="ARBA" id="ARBA00023163"/>
    </source>
</evidence>
<dbReference type="PROSITE" id="PS50956">
    <property type="entry name" value="HTH_ASNC_2"/>
    <property type="match status" value="1"/>
</dbReference>
<dbReference type="InterPro" id="IPR019888">
    <property type="entry name" value="Tscrpt_reg_AsnC-like"/>
</dbReference>
<dbReference type="InterPro" id="IPR036388">
    <property type="entry name" value="WH-like_DNA-bd_sf"/>
</dbReference>
<dbReference type="InterPro" id="IPR019887">
    <property type="entry name" value="Tscrpt_reg_AsnC/Lrp_C"/>
</dbReference>
<keyword evidence="3" id="KW-0804">Transcription</keyword>
<evidence type="ECO:0000259" key="4">
    <source>
        <dbReference type="PROSITE" id="PS50956"/>
    </source>
</evidence>
<evidence type="ECO:0000313" key="5">
    <source>
        <dbReference type="EMBL" id="GAA3643737.1"/>
    </source>
</evidence>
<dbReference type="PANTHER" id="PTHR30154">
    <property type="entry name" value="LEUCINE-RESPONSIVE REGULATORY PROTEIN"/>
    <property type="match status" value="1"/>
</dbReference>
<evidence type="ECO:0000313" key="6">
    <source>
        <dbReference type="Proteomes" id="UP001501490"/>
    </source>
</evidence>
<dbReference type="PRINTS" id="PR00033">
    <property type="entry name" value="HTHASNC"/>
</dbReference>
<accession>A0ABP7AZA9</accession>
<evidence type="ECO:0000256" key="1">
    <source>
        <dbReference type="ARBA" id="ARBA00023015"/>
    </source>
</evidence>
<comment type="caution">
    <text evidence="5">The sequence shown here is derived from an EMBL/GenBank/DDBJ whole genome shotgun (WGS) entry which is preliminary data.</text>
</comment>
<dbReference type="PANTHER" id="PTHR30154:SF53">
    <property type="entry name" value="HTH-TYPE TRANSCRIPTIONAL REGULATOR LRPC"/>
    <property type="match status" value="1"/>
</dbReference>
<evidence type="ECO:0000256" key="2">
    <source>
        <dbReference type="ARBA" id="ARBA00023125"/>
    </source>
</evidence>
<dbReference type="SUPFAM" id="SSF46785">
    <property type="entry name" value="Winged helix' DNA-binding domain"/>
    <property type="match status" value="1"/>
</dbReference>
<sequence>MAEVDETDWHLLGLLQEDARRGYRELARQAGLSPVTVANRVRRLENAGVISGYHARVDPTAAGYAVTAFIVVDTRGRRESLRVADLAKAHPFVLEDHRVTGSEDHVLKVVVPRLADLEPLIDQLNELGKPATTIVLSSPKPWSPIDSPQPMSNH</sequence>
<dbReference type="SMART" id="SM00344">
    <property type="entry name" value="HTH_ASNC"/>
    <property type="match status" value="1"/>
</dbReference>
<dbReference type="InterPro" id="IPR000485">
    <property type="entry name" value="AsnC-type_HTH_dom"/>
</dbReference>
<proteinExistence type="predicted"/>
<gene>
    <name evidence="5" type="ORF">GCM10022236_52970</name>
</gene>
<organism evidence="5 6">
    <name type="scientific">Microlunatus ginsengisoli</name>
    <dbReference type="NCBI Taxonomy" id="363863"/>
    <lineage>
        <taxon>Bacteria</taxon>
        <taxon>Bacillati</taxon>
        <taxon>Actinomycetota</taxon>
        <taxon>Actinomycetes</taxon>
        <taxon>Propionibacteriales</taxon>
        <taxon>Propionibacteriaceae</taxon>
        <taxon>Microlunatus</taxon>
    </lineage>
</organism>
<name>A0ABP7AZA9_9ACTN</name>
<feature type="domain" description="HTH asnC-type" evidence="4">
    <location>
        <begin position="4"/>
        <end position="65"/>
    </location>
</feature>
<dbReference type="EMBL" id="BAABAB010000057">
    <property type="protein sequence ID" value="GAA3643737.1"/>
    <property type="molecule type" value="Genomic_DNA"/>
</dbReference>
<keyword evidence="2" id="KW-0238">DNA-binding</keyword>
<dbReference type="SUPFAM" id="SSF54909">
    <property type="entry name" value="Dimeric alpha+beta barrel"/>
    <property type="match status" value="1"/>
</dbReference>
<dbReference type="InterPro" id="IPR036390">
    <property type="entry name" value="WH_DNA-bd_sf"/>
</dbReference>
<keyword evidence="6" id="KW-1185">Reference proteome</keyword>
<dbReference type="Pfam" id="PF01037">
    <property type="entry name" value="AsnC_trans_reg"/>
    <property type="match status" value="1"/>
</dbReference>
<reference evidence="6" key="1">
    <citation type="journal article" date="2019" name="Int. J. Syst. Evol. Microbiol.">
        <title>The Global Catalogue of Microorganisms (GCM) 10K type strain sequencing project: providing services to taxonomists for standard genome sequencing and annotation.</title>
        <authorList>
            <consortium name="The Broad Institute Genomics Platform"/>
            <consortium name="The Broad Institute Genome Sequencing Center for Infectious Disease"/>
            <person name="Wu L."/>
            <person name="Ma J."/>
        </authorList>
    </citation>
    <scope>NUCLEOTIDE SEQUENCE [LARGE SCALE GENOMIC DNA]</scope>
    <source>
        <strain evidence="6">JCM 16929</strain>
    </source>
</reference>
<dbReference type="RefSeq" id="WP_344810129.1">
    <property type="nucleotide sequence ID" value="NZ_BAABAB010000057.1"/>
</dbReference>
<dbReference type="Gene3D" id="3.30.70.920">
    <property type="match status" value="1"/>
</dbReference>
<keyword evidence="1" id="KW-0805">Transcription regulation</keyword>
<dbReference type="InterPro" id="IPR011008">
    <property type="entry name" value="Dimeric_a/b-barrel"/>
</dbReference>
<dbReference type="Pfam" id="PF13404">
    <property type="entry name" value="HTH_AsnC-type"/>
    <property type="match status" value="1"/>
</dbReference>
<dbReference type="Gene3D" id="1.10.10.10">
    <property type="entry name" value="Winged helix-like DNA-binding domain superfamily/Winged helix DNA-binding domain"/>
    <property type="match status" value="1"/>
</dbReference>
<protein>
    <submittedName>
        <fullName evidence="5">Lrp/AsnC family transcriptional regulator</fullName>
    </submittedName>
</protein>